<proteinExistence type="inferred from homology"/>
<evidence type="ECO:0000256" key="3">
    <source>
        <dbReference type="ARBA" id="ARBA00022448"/>
    </source>
</evidence>
<protein>
    <submittedName>
        <fullName evidence="11">Binding-protein-dependent transport systems inner membrane component</fullName>
    </submittedName>
</protein>
<dbReference type="Gene3D" id="1.10.3720.10">
    <property type="entry name" value="MetI-like"/>
    <property type="match status" value="1"/>
</dbReference>
<dbReference type="Proteomes" id="UP000030661">
    <property type="component" value="Unassembled WGS sequence"/>
</dbReference>
<name>A0A081C4R8_VECG1</name>
<feature type="transmembrane region" description="Helical" evidence="9">
    <location>
        <begin position="7"/>
        <end position="30"/>
    </location>
</feature>
<keyword evidence="3 9" id="KW-0813">Transport</keyword>
<keyword evidence="4" id="KW-1003">Cell membrane</keyword>
<dbReference type="InterPro" id="IPR050901">
    <property type="entry name" value="BP-dep_ABC_trans_perm"/>
</dbReference>
<comment type="similarity">
    <text evidence="2">Belongs to the binding-protein-dependent transport system permease family. MalFG subfamily.</text>
</comment>
<dbReference type="PANTHER" id="PTHR32243:SF50">
    <property type="entry name" value="MALTOSE_MALTODEXTRIN TRANSPORT SYSTEM PERMEASE PROTEIN MALG"/>
    <property type="match status" value="1"/>
</dbReference>
<dbReference type="CDD" id="cd06261">
    <property type="entry name" value="TM_PBP2"/>
    <property type="match status" value="1"/>
</dbReference>
<evidence type="ECO:0000259" key="10">
    <source>
        <dbReference type="PROSITE" id="PS50928"/>
    </source>
</evidence>
<feature type="transmembrane region" description="Helical" evidence="9">
    <location>
        <begin position="104"/>
        <end position="128"/>
    </location>
</feature>
<reference evidence="11" key="1">
    <citation type="journal article" date="2015" name="PeerJ">
        <title>First genomic representation of candidate bacterial phylum KSB3 points to enhanced environmental sensing as a trigger of wastewater bulking.</title>
        <authorList>
            <person name="Sekiguchi Y."/>
            <person name="Ohashi A."/>
            <person name="Parks D.H."/>
            <person name="Yamauchi T."/>
            <person name="Tyson G.W."/>
            <person name="Hugenholtz P."/>
        </authorList>
    </citation>
    <scope>NUCLEOTIDE SEQUENCE [LARGE SCALE GENOMIC DNA]</scope>
</reference>
<feature type="transmembrane region" description="Helical" evidence="9">
    <location>
        <begin position="140"/>
        <end position="160"/>
    </location>
</feature>
<keyword evidence="6 9" id="KW-0812">Transmembrane</keyword>
<feature type="transmembrane region" description="Helical" evidence="9">
    <location>
        <begin position="73"/>
        <end position="92"/>
    </location>
</feature>
<keyword evidence="7 9" id="KW-1133">Transmembrane helix</keyword>
<dbReference type="EMBL" id="DF820470">
    <property type="protein sequence ID" value="GAK59573.1"/>
    <property type="molecule type" value="Genomic_DNA"/>
</dbReference>
<organism evidence="11">
    <name type="scientific">Vecturithrix granuli</name>
    <dbReference type="NCBI Taxonomy" id="1499967"/>
    <lineage>
        <taxon>Bacteria</taxon>
        <taxon>Candidatus Moduliflexota</taxon>
        <taxon>Candidatus Vecturitrichia</taxon>
        <taxon>Candidatus Vecturitrichales</taxon>
        <taxon>Candidatus Vecturitrichaceae</taxon>
        <taxon>Candidatus Vecturithrix</taxon>
    </lineage>
</organism>
<comment type="subcellular location">
    <subcellularLocation>
        <location evidence="1 9">Cell membrane</location>
        <topology evidence="1 9">Multi-pass membrane protein</topology>
    </subcellularLocation>
</comment>
<dbReference type="STRING" id="1499967.U27_06558"/>
<keyword evidence="12" id="KW-1185">Reference proteome</keyword>
<keyword evidence="8 9" id="KW-0472">Membrane</keyword>
<dbReference type="PROSITE" id="PS50928">
    <property type="entry name" value="ABC_TM1"/>
    <property type="match status" value="1"/>
</dbReference>
<evidence type="ECO:0000256" key="6">
    <source>
        <dbReference type="ARBA" id="ARBA00022692"/>
    </source>
</evidence>
<evidence type="ECO:0000256" key="1">
    <source>
        <dbReference type="ARBA" id="ARBA00004651"/>
    </source>
</evidence>
<dbReference type="Pfam" id="PF00528">
    <property type="entry name" value="BPD_transp_1"/>
    <property type="match status" value="1"/>
</dbReference>
<keyword evidence="5" id="KW-0762">Sugar transport</keyword>
<feature type="transmembrane region" description="Helical" evidence="9">
    <location>
        <begin position="181"/>
        <end position="203"/>
    </location>
</feature>
<evidence type="ECO:0000256" key="4">
    <source>
        <dbReference type="ARBA" id="ARBA00022475"/>
    </source>
</evidence>
<dbReference type="GO" id="GO:0005886">
    <property type="term" value="C:plasma membrane"/>
    <property type="evidence" value="ECO:0007669"/>
    <property type="project" value="UniProtKB-SubCell"/>
</dbReference>
<dbReference type="InterPro" id="IPR000515">
    <property type="entry name" value="MetI-like"/>
</dbReference>
<evidence type="ECO:0000256" key="5">
    <source>
        <dbReference type="ARBA" id="ARBA00022597"/>
    </source>
</evidence>
<evidence type="ECO:0000313" key="11">
    <source>
        <dbReference type="EMBL" id="GAK59573.1"/>
    </source>
</evidence>
<dbReference type="HOGENOM" id="CLU_016047_1_2_0"/>
<dbReference type="AlphaFoldDB" id="A0A081C4R8"/>
<evidence type="ECO:0000256" key="7">
    <source>
        <dbReference type="ARBA" id="ARBA00022989"/>
    </source>
</evidence>
<dbReference type="InterPro" id="IPR035906">
    <property type="entry name" value="MetI-like_sf"/>
</dbReference>
<feature type="transmembrane region" description="Helical" evidence="9">
    <location>
        <begin position="241"/>
        <end position="260"/>
    </location>
</feature>
<dbReference type="GO" id="GO:0055085">
    <property type="term" value="P:transmembrane transport"/>
    <property type="evidence" value="ECO:0007669"/>
    <property type="project" value="InterPro"/>
</dbReference>
<evidence type="ECO:0000313" key="12">
    <source>
        <dbReference type="Proteomes" id="UP000030661"/>
    </source>
</evidence>
<accession>A0A081C4R8</accession>
<sequence>MKKFQHYLMTYFVLLLYFSFLLLPMIWIIYSSFRTQDAIFSGRILSALNEFTLENYRKILAVSAFSKTIMNSFKIATGVTLITMLLATMGGYGLSRYQVRGRDFFILGIFSSQMFPPVLILLPLYTWLLSLGFVDTYPGIILAQTMLSLPFTVWMLKGYFDNTPRELDEAARIDGCSTFGILFRIIFPIAAPGILVAAFFAFMVSWGDYLIVSVLAQSNATATMPFSLARISSSLRVKWGDVAAAAVLTIVPTLILFTLVQKWLVEGLTAGAVKQ</sequence>
<feature type="domain" description="ABC transmembrane type-1" evidence="10">
    <location>
        <begin position="69"/>
        <end position="260"/>
    </location>
</feature>
<dbReference type="PANTHER" id="PTHR32243">
    <property type="entry name" value="MALTOSE TRANSPORT SYSTEM PERMEASE-RELATED"/>
    <property type="match status" value="1"/>
</dbReference>
<evidence type="ECO:0000256" key="2">
    <source>
        <dbReference type="ARBA" id="ARBA00009047"/>
    </source>
</evidence>
<evidence type="ECO:0000256" key="9">
    <source>
        <dbReference type="RuleBase" id="RU363032"/>
    </source>
</evidence>
<dbReference type="SUPFAM" id="SSF161098">
    <property type="entry name" value="MetI-like"/>
    <property type="match status" value="1"/>
</dbReference>
<dbReference type="eggNOG" id="COG0395">
    <property type="taxonomic scope" value="Bacteria"/>
</dbReference>
<evidence type="ECO:0000256" key="8">
    <source>
        <dbReference type="ARBA" id="ARBA00023136"/>
    </source>
</evidence>
<gene>
    <name evidence="11" type="ORF">U27_06558</name>
</gene>